<gene>
    <name evidence="9 11" type="primary">secY</name>
    <name evidence="11" type="ORF">QEH59_05855</name>
</gene>
<keyword evidence="9" id="KW-1003">Cell membrane</keyword>
<dbReference type="Proteomes" id="UP001243717">
    <property type="component" value="Unassembled WGS sequence"/>
</dbReference>
<dbReference type="PANTHER" id="PTHR10906">
    <property type="entry name" value="SECY/SEC61-ALPHA FAMILY MEMBER"/>
    <property type="match status" value="1"/>
</dbReference>
<comment type="caution">
    <text evidence="11">The sequence shown here is derived from an EMBL/GenBank/DDBJ whole genome shotgun (WGS) entry which is preliminary data.</text>
</comment>
<dbReference type="Gene3D" id="1.10.3370.10">
    <property type="entry name" value="SecY subunit domain"/>
    <property type="match status" value="1"/>
</dbReference>
<dbReference type="RefSeq" id="WP_308984423.1">
    <property type="nucleotide sequence ID" value="NZ_JARXIC010000007.1"/>
</dbReference>
<comment type="subcellular location">
    <subcellularLocation>
        <location evidence="9">Cell membrane</location>
        <topology evidence="9">Multi-pass membrane protein</topology>
    </subcellularLocation>
    <subcellularLocation>
        <location evidence="1">Membrane</location>
        <topology evidence="1">Multi-pass membrane protein</topology>
    </subcellularLocation>
</comment>
<evidence type="ECO:0000256" key="7">
    <source>
        <dbReference type="ARBA" id="ARBA00023010"/>
    </source>
</evidence>
<keyword evidence="8 9" id="KW-0472">Membrane</keyword>
<evidence type="ECO:0000313" key="12">
    <source>
        <dbReference type="Proteomes" id="UP001243717"/>
    </source>
</evidence>
<comment type="function">
    <text evidence="9">The central subunit of the protein translocation channel SecYEG. Consists of two halves formed by TMs 1-5 and 6-10. These two domains form a lateral gate at the front which open onto the bilayer between TMs 2 and 7, and are clamped together by SecE at the back. The channel is closed by both a pore ring composed of hydrophobic SecY resides and a short helix (helix 2A) on the extracellular side of the membrane which forms a plug. The plug probably moves laterally to allow the channel to open. The ring and the pore may move independently.</text>
</comment>
<name>A0ABU1AID6_9BACT</name>
<evidence type="ECO:0000256" key="8">
    <source>
        <dbReference type="ARBA" id="ARBA00023136"/>
    </source>
</evidence>
<dbReference type="InterPro" id="IPR023201">
    <property type="entry name" value="SecY_dom_sf"/>
</dbReference>
<comment type="subunit">
    <text evidence="9">Component of the Sec protein translocase complex. Heterotrimer consisting of SecY, SecE and SecG subunits. The heterotrimers can form oligomers, although 1 heterotrimer is thought to be able to translocate proteins. Interacts with the ribosome. Interacts with SecDF, and other proteins may be involved. Interacts with SecA.</text>
</comment>
<accession>A0ABU1AID6</accession>
<feature type="transmembrane region" description="Helical" evidence="9">
    <location>
        <begin position="286"/>
        <end position="310"/>
    </location>
</feature>
<feature type="transmembrane region" description="Helical" evidence="9">
    <location>
        <begin position="120"/>
        <end position="139"/>
    </location>
</feature>
<proteinExistence type="inferred from homology"/>
<dbReference type="PROSITE" id="PS00756">
    <property type="entry name" value="SECY_2"/>
    <property type="match status" value="1"/>
</dbReference>
<feature type="transmembrane region" description="Helical" evidence="9">
    <location>
        <begin position="484"/>
        <end position="501"/>
    </location>
</feature>
<feature type="transmembrane region" description="Helical" evidence="9">
    <location>
        <begin position="388"/>
        <end position="410"/>
    </location>
</feature>
<organism evidence="11 12">
    <name type="scientific">Thalassobacterium sedimentorum</name>
    <dbReference type="NCBI Taxonomy" id="3041258"/>
    <lineage>
        <taxon>Bacteria</taxon>
        <taxon>Pseudomonadati</taxon>
        <taxon>Verrucomicrobiota</taxon>
        <taxon>Opitutia</taxon>
        <taxon>Puniceicoccales</taxon>
        <taxon>Coraliomargaritaceae</taxon>
        <taxon>Thalassobacterium</taxon>
    </lineage>
</organism>
<keyword evidence="12" id="KW-1185">Reference proteome</keyword>
<comment type="similarity">
    <text evidence="2 9 10">Belongs to the SecY/SEC61-alpha family.</text>
</comment>
<evidence type="ECO:0000256" key="10">
    <source>
        <dbReference type="RuleBase" id="RU004349"/>
    </source>
</evidence>
<feature type="transmembrane region" description="Helical" evidence="9">
    <location>
        <begin position="416"/>
        <end position="436"/>
    </location>
</feature>
<dbReference type="InterPro" id="IPR002208">
    <property type="entry name" value="SecY/SEC61-alpha"/>
</dbReference>
<evidence type="ECO:0000256" key="1">
    <source>
        <dbReference type="ARBA" id="ARBA00004141"/>
    </source>
</evidence>
<feature type="transmembrane region" description="Helical" evidence="9">
    <location>
        <begin position="159"/>
        <end position="183"/>
    </location>
</feature>
<comment type="caution">
    <text evidence="9">Lacks conserved residue(s) required for the propagation of feature annotation.</text>
</comment>
<evidence type="ECO:0000256" key="4">
    <source>
        <dbReference type="ARBA" id="ARBA00022692"/>
    </source>
</evidence>
<dbReference type="NCBIfam" id="TIGR00967">
    <property type="entry name" value="3a0501s007"/>
    <property type="match status" value="1"/>
</dbReference>
<feature type="transmembrane region" description="Helical" evidence="9">
    <location>
        <begin position="330"/>
        <end position="348"/>
    </location>
</feature>
<dbReference type="HAMAP" id="MF_01465">
    <property type="entry name" value="SecY"/>
    <property type="match status" value="1"/>
</dbReference>
<keyword evidence="4 9" id="KW-0812">Transmembrane</keyword>
<evidence type="ECO:0000256" key="5">
    <source>
        <dbReference type="ARBA" id="ARBA00022927"/>
    </source>
</evidence>
<dbReference type="SUPFAM" id="SSF103491">
    <property type="entry name" value="Preprotein translocase SecY subunit"/>
    <property type="match status" value="1"/>
</dbReference>
<evidence type="ECO:0000313" key="11">
    <source>
        <dbReference type="EMBL" id="MDQ8193938.1"/>
    </source>
</evidence>
<keyword evidence="3 9" id="KW-0813">Transport</keyword>
<evidence type="ECO:0000256" key="2">
    <source>
        <dbReference type="ARBA" id="ARBA00005751"/>
    </source>
</evidence>
<keyword evidence="5 9" id="KW-0653">Protein transport</keyword>
<keyword evidence="7 9" id="KW-0811">Translocation</keyword>
<dbReference type="InterPro" id="IPR026593">
    <property type="entry name" value="SecY"/>
</dbReference>
<feature type="transmembrane region" description="Helical" evidence="9">
    <location>
        <begin position="195"/>
        <end position="216"/>
    </location>
</feature>
<dbReference type="InterPro" id="IPR030659">
    <property type="entry name" value="SecY_CS"/>
</dbReference>
<dbReference type="PIRSF" id="PIRSF004557">
    <property type="entry name" value="SecY"/>
    <property type="match status" value="1"/>
</dbReference>
<sequence>MLSAFTNSLKIPELRQKIFFTLALLFIARVGANIPLPGMNIAPIQAFFADQAHAGGGLVGMFNMFSGGALLNGALFALGIMPYISASIIMQLVGAVFPVIARLQQEGDVGRQKINQYTRYLTLGICVVQALLLLVALSTNPASLIGQGFNPAEYGKVVIASQVPFLITGTVFLTAGTMIMVWLGEQITQRGIGNGISLLITVSIISGLPGAVVSAYQMFVAPVGSEGTSLGVPEGVLMLALLFAVTAALVAITQAQRKIPVQYAKRVVGRKVYGGQSSFLPLKVNYAGVMPVIFGSAILMFPTQILSYLGSATGMRFFNDFADSIGRGQIAYYLIFGLLILVFSYFWVSMMFKPIQIADDLKKNGGYIPGVRPGEPTAKFLDHIMTRLTLFGALSLTVIAVFPDILLFAYNVPFNVAIFFGGTGMLITVGVILDTMRQIETYLLQRHYDGFLKKGKIRGRSAARNKQLVDTAGLQDFWTAWRPLLFVGIALFILGIISWFLNPS</sequence>
<dbReference type="EMBL" id="JARXIC010000007">
    <property type="protein sequence ID" value="MDQ8193938.1"/>
    <property type="molecule type" value="Genomic_DNA"/>
</dbReference>
<feature type="transmembrane region" description="Helical" evidence="9">
    <location>
        <begin position="236"/>
        <end position="255"/>
    </location>
</feature>
<dbReference type="PRINTS" id="PR00303">
    <property type="entry name" value="SECYTRNLCASE"/>
</dbReference>
<keyword evidence="6 9" id="KW-1133">Transmembrane helix</keyword>
<evidence type="ECO:0000256" key="6">
    <source>
        <dbReference type="ARBA" id="ARBA00022989"/>
    </source>
</evidence>
<reference evidence="11 12" key="1">
    <citation type="submission" date="2023-04" db="EMBL/GenBank/DDBJ databases">
        <title>A novel bacteria isolated from coastal sediment.</title>
        <authorList>
            <person name="Liu X.-J."/>
            <person name="Du Z.-J."/>
        </authorList>
    </citation>
    <scope>NUCLEOTIDE SEQUENCE [LARGE SCALE GENOMIC DNA]</scope>
    <source>
        <strain evidence="11 12">SDUM461004</strain>
    </source>
</reference>
<dbReference type="Pfam" id="PF00344">
    <property type="entry name" value="SecY"/>
    <property type="match status" value="1"/>
</dbReference>
<evidence type="ECO:0000256" key="9">
    <source>
        <dbReference type="HAMAP-Rule" id="MF_01465"/>
    </source>
</evidence>
<protein>
    <recommendedName>
        <fullName evidence="9">Protein translocase subunit SecY</fullName>
    </recommendedName>
</protein>
<evidence type="ECO:0000256" key="3">
    <source>
        <dbReference type="ARBA" id="ARBA00022448"/>
    </source>
</evidence>